<protein>
    <submittedName>
        <fullName evidence="2">Uncharacterized protein</fullName>
    </submittedName>
</protein>
<organism evidence="2 3">
    <name type="scientific">Rhizoclosmatium globosum</name>
    <dbReference type="NCBI Taxonomy" id="329046"/>
    <lineage>
        <taxon>Eukaryota</taxon>
        <taxon>Fungi</taxon>
        <taxon>Fungi incertae sedis</taxon>
        <taxon>Chytridiomycota</taxon>
        <taxon>Chytridiomycota incertae sedis</taxon>
        <taxon>Chytridiomycetes</taxon>
        <taxon>Chytridiales</taxon>
        <taxon>Chytriomycetaceae</taxon>
        <taxon>Rhizoclosmatium</taxon>
    </lineage>
</organism>
<feature type="transmembrane region" description="Helical" evidence="1">
    <location>
        <begin position="261"/>
        <end position="283"/>
    </location>
</feature>
<evidence type="ECO:0000256" key="1">
    <source>
        <dbReference type="SAM" id="Phobius"/>
    </source>
</evidence>
<dbReference type="EMBL" id="MCGO01000044">
    <property type="protein sequence ID" value="ORY38362.1"/>
    <property type="molecule type" value="Genomic_DNA"/>
</dbReference>
<feature type="transmembrane region" description="Helical" evidence="1">
    <location>
        <begin position="123"/>
        <end position="147"/>
    </location>
</feature>
<sequence length="526" mass="60298">MQNSPVSLKLYKSKNCKVEPSDQTGSNSTLGKTSVFQSPNLAKILPSQMKQVLFESDETITDDATKVGDPLPILPSYDLLVPKITASMYTNLMFHMFFPITIICLLFLVPLTEPTKYWDANQVSNLMVFVEALFVVFLLFPIAFLNVQHKMQVIVCSWWMILPLLGSFIAQLLFTIFLPYWIGKYPIPFLFWGIGPLIWAIGVFFCSYAFVKELQRNGVEPSVKRSDVITAFKCFAIPLAAAVGVYLFLGCLVIIKFSNTWYTLLLVGTFILAVRAALTHICYESLKAPYGRHSEGWLEIFFSSVSFTWFKFALPEIDNIGLFALTAFTDCFVLLIYGLWMIPVFEVWMLSEPIPREPFQPGAIIVKVWETYVWRKPIIRFQKKVTKNWKVLARTRIFSLLWSHLSSTVTFMCFYSMVIFSPNGKYMAFYTTDFYIWQDSMIASAVFFILQILTVLALMAASHFGKQGQGIPDGKEEEDMHLFEHGILLFQIPKNYLFVWVMEASTVVFINTLFLKQAGTLYTYYA</sequence>
<proteinExistence type="predicted"/>
<feature type="transmembrane region" description="Helical" evidence="1">
    <location>
        <begin position="92"/>
        <end position="111"/>
    </location>
</feature>
<dbReference type="Proteomes" id="UP000193642">
    <property type="component" value="Unassembled WGS sequence"/>
</dbReference>
<gene>
    <name evidence="2" type="ORF">BCR33DRAFT_720727</name>
</gene>
<feature type="transmembrane region" description="Helical" evidence="1">
    <location>
        <begin position="496"/>
        <end position="515"/>
    </location>
</feature>
<evidence type="ECO:0000313" key="3">
    <source>
        <dbReference type="Proteomes" id="UP000193642"/>
    </source>
</evidence>
<dbReference type="AlphaFoldDB" id="A0A1Y2BUB6"/>
<feature type="transmembrane region" description="Helical" evidence="1">
    <location>
        <begin position="232"/>
        <end position="255"/>
    </location>
</feature>
<evidence type="ECO:0000313" key="2">
    <source>
        <dbReference type="EMBL" id="ORY38362.1"/>
    </source>
</evidence>
<feature type="transmembrane region" description="Helical" evidence="1">
    <location>
        <begin position="159"/>
        <end position="183"/>
    </location>
</feature>
<feature type="transmembrane region" description="Helical" evidence="1">
    <location>
        <begin position="440"/>
        <end position="461"/>
    </location>
</feature>
<name>A0A1Y2BUB6_9FUNG</name>
<feature type="transmembrane region" description="Helical" evidence="1">
    <location>
        <begin position="397"/>
        <end position="420"/>
    </location>
</feature>
<dbReference type="OrthoDB" id="2101028at2759"/>
<comment type="caution">
    <text evidence="2">The sequence shown here is derived from an EMBL/GenBank/DDBJ whole genome shotgun (WGS) entry which is preliminary data.</text>
</comment>
<keyword evidence="1" id="KW-0472">Membrane</keyword>
<accession>A0A1Y2BUB6</accession>
<feature type="transmembrane region" description="Helical" evidence="1">
    <location>
        <begin position="189"/>
        <end position="211"/>
    </location>
</feature>
<feature type="transmembrane region" description="Helical" evidence="1">
    <location>
        <begin position="320"/>
        <end position="340"/>
    </location>
</feature>
<keyword evidence="1" id="KW-0812">Transmembrane</keyword>
<keyword evidence="3" id="KW-1185">Reference proteome</keyword>
<keyword evidence="1" id="KW-1133">Transmembrane helix</keyword>
<reference evidence="2 3" key="1">
    <citation type="submission" date="2016-07" db="EMBL/GenBank/DDBJ databases">
        <title>Pervasive Adenine N6-methylation of Active Genes in Fungi.</title>
        <authorList>
            <consortium name="DOE Joint Genome Institute"/>
            <person name="Mondo S.J."/>
            <person name="Dannebaum R.O."/>
            <person name="Kuo R.C."/>
            <person name="Labutti K."/>
            <person name="Haridas S."/>
            <person name="Kuo A."/>
            <person name="Salamov A."/>
            <person name="Ahrendt S.R."/>
            <person name="Lipzen A."/>
            <person name="Sullivan W."/>
            <person name="Andreopoulos W.B."/>
            <person name="Clum A."/>
            <person name="Lindquist E."/>
            <person name="Daum C."/>
            <person name="Ramamoorthy G.K."/>
            <person name="Gryganskyi A."/>
            <person name="Culley D."/>
            <person name="Magnuson J.K."/>
            <person name="James T.Y."/>
            <person name="O'Malley M.A."/>
            <person name="Stajich J.E."/>
            <person name="Spatafora J.W."/>
            <person name="Visel A."/>
            <person name="Grigoriev I.V."/>
        </authorList>
    </citation>
    <scope>NUCLEOTIDE SEQUENCE [LARGE SCALE GENOMIC DNA]</scope>
    <source>
        <strain evidence="2 3">JEL800</strain>
    </source>
</reference>